<name>A0ABP0M9Q5_9DINO</name>
<dbReference type="InterPro" id="IPR055079">
    <property type="entry name" value="POP1_C"/>
</dbReference>
<accession>A0ABP0M9Q5</accession>
<dbReference type="Pfam" id="PF06978">
    <property type="entry name" value="POP1_N"/>
    <property type="match status" value="1"/>
</dbReference>
<proteinExistence type="predicted"/>
<gene>
    <name evidence="7" type="ORF">CCMP2556_LOCUS24845</name>
</gene>
<dbReference type="Proteomes" id="UP001642484">
    <property type="component" value="Unassembled WGS sequence"/>
</dbReference>
<dbReference type="InterPro" id="IPR039182">
    <property type="entry name" value="Pop1"/>
</dbReference>
<evidence type="ECO:0000259" key="4">
    <source>
        <dbReference type="Pfam" id="PF06978"/>
    </source>
</evidence>
<dbReference type="InterPro" id="IPR009723">
    <property type="entry name" value="Pop1_N"/>
</dbReference>
<evidence type="ECO:0000259" key="6">
    <source>
        <dbReference type="Pfam" id="PF22770"/>
    </source>
</evidence>
<feature type="domain" description="POP1 C-terminal" evidence="6">
    <location>
        <begin position="705"/>
        <end position="780"/>
    </location>
</feature>
<dbReference type="InterPro" id="IPR012590">
    <property type="entry name" value="POPLD_dom"/>
</dbReference>
<evidence type="ECO:0000259" key="5">
    <source>
        <dbReference type="Pfam" id="PF08170"/>
    </source>
</evidence>
<dbReference type="Pfam" id="PF08170">
    <property type="entry name" value="POPLD"/>
    <property type="match status" value="1"/>
</dbReference>
<feature type="domain" description="POPLD" evidence="5">
    <location>
        <begin position="504"/>
        <end position="595"/>
    </location>
</feature>
<dbReference type="PANTHER" id="PTHR22731">
    <property type="entry name" value="RIBONUCLEASES P/MRP PROTEIN SUBUNIT POP1"/>
    <property type="match status" value="1"/>
</dbReference>
<evidence type="ECO:0000313" key="8">
    <source>
        <dbReference type="Proteomes" id="UP001642484"/>
    </source>
</evidence>
<dbReference type="PANTHER" id="PTHR22731:SF3">
    <property type="entry name" value="RIBONUCLEASES P_MRP PROTEIN SUBUNIT POP1"/>
    <property type="match status" value="1"/>
</dbReference>
<dbReference type="EMBL" id="CAXAMN010016446">
    <property type="protein sequence ID" value="CAK9048206.1"/>
    <property type="molecule type" value="Genomic_DNA"/>
</dbReference>
<evidence type="ECO:0000256" key="3">
    <source>
        <dbReference type="ARBA" id="ARBA00023242"/>
    </source>
</evidence>
<comment type="caution">
    <text evidence="7">The sequence shown here is derived from an EMBL/GenBank/DDBJ whole genome shotgun (WGS) entry which is preliminary data.</text>
</comment>
<keyword evidence="8" id="KW-1185">Reference proteome</keyword>
<reference evidence="7 8" key="1">
    <citation type="submission" date="2024-02" db="EMBL/GenBank/DDBJ databases">
        <authorList>
            <person name="Chen Y."/>
            <person name="Shah S."/>
            <person name="Dougan E. K."/>
            <person name="Thang M."/>
            <person name="Chan C."/>
        </authorList>
    </citation>
    <scope>NUCLEOTIDE SEQUENCE [LARGE SCALE GENOMIC DNA]</scope>
</reference>
<evidence type="ECO:0000256" key="1">
    <source>
        <dbReference type="ARBA" id="ARBA00004123"/>
    </source>
</evidence>
<evidence type="ECO:0000313" key="7">
    <source>
        <dbReference type="EMBL" id="CAK9048206.1"/>
    </source>
</evidence>
<keyword evidence="2" id="KW-0819">tRNA processing</keyword>
<organism evidence="7 8">
    <name type="scientific">Durusdinium trenchii</name>
    <dbReference type="NCBI Taxonomy" id="1381693"/>
    <lineage>
        <taxon>Eukaryota</taxon>
        <taxon>Sar</taxon>
        <taxon>Alveolata</taxon>
        <taxon>Dinophyceae</taxon>
        <taxon>Suessiales</taxon>
        <taxon>Symbiodiniaceae</taxon>
        <taxon>Durusdinium</taxon>
    </lineage>
</organism>
<sequence>MTSNQSTQSFRMAAVSSSSHRFTSLSHGGLTGAVPSSVLAVEQFVAERAGDAQRLVDTLEEASQERHLRRRARSWRPFGLVRCRVSKARTRKVKQRTLPRYTSDEDFDKIPVATRMAAEQKGPGDAPKVRVRKHWRRPALLLRAHAWAAPPVASTMPRYLETHVWHAKRAHMENLWGHRLASKNCALGTRALYRAMSQHCCAHDRSYVQLVELFGPESLLVDVLDQCGLDRKLLLAREVRAGSRRMRCLMKACDAERRLIGPTCFLWSPGAVVQRCQAKDLAKHDELEELPFVVDVRGENMDTGELASRLPDTKTDDVEMISGECVDAAPLRTGMKLWLWFHPAALPEAVASLNWAAEQTRGRNESEFLQVSQQATPCYFELIGPKALEVLGRALPPEACRSSPAATLWQEIVVAARGQRLALPPGSVLTLEVEESRLTSSSTGKMSEQPRSTTRVGKKDWLARWPVEAAMSSRIWVDEPAEDGYVPVMLIFRPGGKMADVGAGVDVLSATGVHRKLWLRSHFAGARAVGVHDRHQLLADSGLPEFPFDFPETQAGERQAQLEGSESLRRWTRRPPKKRVNFGVLGMAAPHLPDWGSLPALFDPSGRPSICRGSQFQLLTQPRFFYSQPGLLPVALFALGRGVPTGRCHLYRPSKEEAKLVTLPGRATRAQGHLVTVSCPAPVTETPTLEEPLHRNQKLGRLRRQPEAAKVETIRSLIGFVTSGGFSYRHGRGAGVGAVVAQILGEIAHEQTGDWDHASWLWLWARRTTSLQYFPVLVQCLPDDQGYG</sequence>
<dbReference type="Pfam" id="PF22770">
    <property type="entry name" value="POP1_C"/>
    <property type="match status" value="1"/>
</dbReference>
<feature type="domain" description="Pop1 N-terminal" evidence="4">
    <location>
        <begin position="155"/>
        <end position="213"/>
    </location>
</feature>
<comment type="subcellular location">
    <subcellularLocation>
        <location evidence="1">Nucleus</location>
    </subcellularLocation>
</comment>
<evidence type="ECO:0000256" key="2">
    <source>
        <dbReference type="ARBA" id="ARBA00022694"/>
    </source>
</evidence>
<protein>
    <submittedName>
        <fullName evidence="7">Uncharacterized protein</fullName>
    </submittedName>
</protein>
<keyword evidence="3" id="KW-0539">Nucleus</keyword>